<keyword evidence="13" id="KW-0437">Light-harvesting polypeptide</keyword>
<dbReference type="InterPro" id="IPR000066">
    <property type="entry name" value="Antenna_a/b"/>
</dbReference>
<evidence type="ECO:0000256" key="10">
    <source>
        <dbReference type="ARBA" id="ARBA00022989"/>
    </source>
</evidence>
<keyword evidence="10 14" id="KW-1133">Transmembrane helix</keyword>
<evidence type="ECO:0000256" key="3">
    <source>
        <dbReference type="ARBA" id="ARBA00022475"/>
    </source>
</evidence>
<keyword evidence="12 14" id="KW-0472">Membrane</keyword>
<dbReference type="RefSeq" id="WP_078363859.1">
    <property type="nucleotide sequence ID" value="NZ_MTJN01000002.1"/>
</dbReference>
<evidence type="ECO:0000256" key="6">
    <source>
        <dbReference type="ARBA" id="ARBA00022692"/>
    </source>
</evidence>
<evidence type="ECO:0000256" key="12">
    <source>
        <dbReference type="ARBA" id="ARBA00023136"/>
    </source>
</evidence>
<accession>A0A1T1APP8</accession>
<evidence type="ECO:0000256" key="4">
    <source>
        <dbReference type="ARBA" id="ARBA00022494"/>
    </source>
</evidence>
<dbReference type="Gene3D" id="4.10.220.20">
    <property type="entry name" value="Light-harvesting complex"/>
    <property type="match status" value="1"/>
</dbReference>
<dbReference type="GO" id="GO:0005886">
    <property type="term" value="C:plasma membrane"/>
    <property type="evidence" value="ECO:0007669"/>
    <property type="project" value="UniProtKB-SubCell"/>
</dbReference>
<evidence type="ECO:0000256" key="5">
    <source>
        <dbReference type="ARBA" id="ARBA00022549"/>
    </source>
</evidence>
<dbReference type="GO" id="GO:0019684">
    <property type="term" value="P:photosynthesis, light reaction"/>
    <property type="evidence" value="ECO:0007669"/>
    <property type="project" value="InterPro"/>
</dbReference>
<dbReference type="SUPFAM" id="SSF56918">
    <property type="entry name" value="Light-harvesting complex subunits"/>
    <property type="match status" value="1"/>
</dbReference>
<comment type="caution">
    <text evidence="16">The sequence shown here is derived from an EMBL/GenBank/DDBJ whole genome shotgun (WGS) entry which is preliminary data.</text>
</comment>
<dbReference type="OrthoDB" id="9156281at2"/>
<dbReference type="GO" id="GO:0030077">
    <property type="term" value="C:plasma membrane light-harvesting complex"/>
    <property type="evidence" value="ECO:0007669"/>
    <property type="project" value="InterPro"/>
</dbReference>
<evidence type="ECO:0000259" key="15">
    <source>
        <dbReference type="Pfam" id="PF00556"/>
    </source>
</evidence>
<evidence type="ECO:0000256" key="13">
    <source>
        <dbReference type="ARBA" id="ARBA00023243"/>
    </source>
</evidence>
<evidence type="ECO:0000256" key="7">
    <source>
        <dbReference type="ARBA" id="ARBA00022723"/>
    </source>
</evidence>
<evidence type="ECO:0000313" key="17">
    <source>
        <dbReference type="Proteomes" id="UP000190750"/>
    </source>
</evidence>
<feature type="domain" description="Antenna complex alpha/beta subunit" evidence="15">
    <location>
        <begin position="5"/>
        <end position="41"/>
    </location>
</feature>
<evidence type="ECO:0000313" key="16">
    <source>
        <dbReference type="EMBL" id="OOV06079.1"/>
    </source>
</evidence>
<dbReference type="PRINTS" id="PR00673">
    <property type="entry name" value="LIGHTHARVSTA"/>
</dbReference>
<feature type="transmembrane region" description="Helical" evidence="14">
    <location>
        <begin position="16"/>
        <end position="35"/>
    </location>
</feature>
<keyword evidence="4" id="KW-0148">Chlorophyll</keyword>
<dbReference type="GO" id="GO:0046872">
    <property type="term" value="F:metal ion binding"/>
    <property type="evidence" value="ECO:0007669"/>
    <property type="project" value="UniProtKB-KW"/>
</dbReference>
<keyword evidence="7" id="KW-0479">Metal-binding</keyword>
<gene>
    <name evidence="16" type="ORF">RF819_04485</name>
</gene>
<proteinExistence type="predicted"/>
<keyword evidence="11" id="KW-0157">Chromophore</keyword>
<evidence type="ECO:0000256" key="2">
    <source>
        <dbReference type="ARBA" id="ARBA00004236"/>
    </source>
</evidence>
<evidence type="ECO:0000256" key="8">
    <source>
        <dbReference type="ARBA" id="ARBA00022842"/>
    </source>
</evidence>
<reference evidence="16 17" key="1">
    <citation type="submission" date="2017-01" db="EMBL/GenBank/DDBJ databases">
        <title>Genome sequencing of Rhodoferax fermentans JCM 7819.</title>
        <authorList>
            <person name="Kim Y.J."/>
            <person name="Farh M.E.-A."/>
            <person name="Yang D.-C."/>
        </authorList>
    </citation>
    <scope>NUCLEOTIDE SEQUENCE [LARGE SCALE GENOMIC DNA]</scope>
    <source>
        <strain evidence="16 17">JCM 7819</strain>
    </source>
</reference>
<keyword evidence="3" id="KW-1003">Cell membrane</keyword>
<comment type="function">
    <text evidence="1">Antenna complexes are light-harvesting systems, which transfer the excitation energy to the reaction centers.</text>
</comment>
<dbReference type="AlphaFoldDB" id="A0A1T1APP8"/>
<keyword evidence="6 14" id="KW-0812">Transmembrane</keyword>
<evidence type="ECO:0000256" key="1">
    <source>
        <dbReference type="ARBA" id="ARBA00002455"/>
    </source>
</evidence>
<dbReference type="EMBL" id="MTJN01000002">
    <property type="protein sequence ID" value="OOV06079.1"/>
    <property type="molecule type" value="Genomic_DNA"/>
</dbReference>
<dbReference type="InterPro" id="IPR035889">
    <property type="entry name" value="Light-harvesting_complex"/>
</dbReference>
<evidence type="ECO:0000256" key="11">
    <source>
        <dbReference type="ARBA" id="ARBA00022991"/>
    </source>
</evidence>
<sequence length="72" mass="7410">MIYGKIWLYVKPSTGIPLYLGAVAVGAFAVHLALFTNVPWLKAYYSGSAAKAAVTASADAVPALPGAVTAKK</sequence>
<dbReference type="Proteomes" id="UP000190750">
    <property type="component" value="Unassembled WGS sequence"/>
</dbReference>
<name>A0A1T1APP8_RHOFE</name>
<comment type="subcellular location">
    <subcellularLocation>
        <location evidence="2">Cell membrane</location>
    </subcellularLocation>
</comment>
<organism evidence="16 17">
    <name type="scientific">Rhodoferax fermentans</name>
    <dbReference type="NCBI Taxonomy" id="28066"/>
    <lineage>
        <taxon>Bacteria</taxon>
        <taxon>Pseudomonadati</taxon>
        <taxon>Pseudomonadota</taxon>
        <taxon>Betaproteobacteria</taxon>
        <taxon>Burkholderiales</taxon>
        <taxon>Comamonadaceae</taxon>
        <taxon>Rhodoferax</taxon>
    </lineage>
</organism>
<protein>
    <recommendedName>
        <fullName evidence="15">Antenna complex alpha/beta subunit domain-containing protein</fullName>
    </recommendedName>
</protein>
<dbReference type="Pfam" id="PF00556">
    <property type="entry name" value="LHC"/>
    <property type="match status" value="1"/>
</dbReference>
<dbReference type="GO" id="GO:0042314">
    <property type="term" value="F:bacteriochlorophyll binding"/>
    <property type="evidence" value="ECO:0007669"/>
    <property type="project" value="UniProtKB-KW"/>
</dbReference>
<evidence type="ECO:0000256" key="9">
    <source>
        <dbReference type="ARBA" id="ARBA00022956"/>
    </source>
</evidence>
<dbReference type="STRING" id="28066.RF819_04485"/>
<evidence type="ECO:0000256" key="14">
    <source>
        <dbReference type="SAM" id="Phobius"/>
    </source>
</evidence>
<keyword evidence="17" id="KW-1185">Reference proteome</keyword>
<keyword evidence="8" id="KW-0460">Magnesium</keyword>
<keyword evidence="9" id="KW-0076">Bacteriochlorophyll</keyword>
<keyword evidence="5" id="KW-0042">Antenna complex</keyword>
<dbReference type="InterPro" id="IPR018332">
    <property type="entry name" value="Antenna_alpha"/>
</dbReference>